<dbReference type="InterPro" id="IPR036429">
    <property type="entry name" value="SpoA-like_sf"/>
</dbReference>
<dbReference type="GO" id="GO:0016787">
    <property type="term" value="F:hydrolase activity"/>
    <property type="evidence" value="ECO:0007669"/>
    <property type="project" value="UniProtKB-KW"/>
</dbReference>
<sequence>MSENFDRVLDIELKVSAILGRTQIALKDIFELSKGSLIELDTFEDQEVEITVNGRMIGYGQVVIVDDSFGVRITRILGEEELAKTLA</sequence>
<dbReference type="InterPro" id="IPR001172">
    <property type="entry name" value="FliN_T3SS_HrcQb"/>
</dbReference>
<keyword evidence="5" id="KW-0283">Flagellar rotation</keyword>
<evidence type="ECO:0000259" key="7">
    <source>
        <dbReference type="Pfam" id="PF01052"/>
    </source>
</evidence>
<dbReference type="OrthoDB" id="9773459at2"/>
<comment type="subcellular location">
    <subcellularLocation>
        <location evidence="1">Cell membrane</location>
        <topology evidence="1">Peripheral membrane protein</topology>
        <orientation evidence="1">Cytoplasmic side</orientation>
    </subcellularLocation>
</comment>
<dbReference type="GO" id="GO:0005886">
    <property type="term" value="C:plasma membrane"/>
    <property type="evidence" value="ECO:0007669"/>
    <property type="project" value="UniProtKB-SubCell"/>
</dbReference>
<reference evidence="8 9" key="1">
    <citation type="submission" date="2015-01" db="EMBL/GenBank/DDBJ databases">
        <authorList>
            <person name="Aslett A.Martin."/>
            <person name="De Silva Nishadi"/>
        </authorList>
    </citation>
    <scope>NUCLEOTIDE SEQUENCE [LARGE SCALE GENOMIC DNA]</scope>
    <source>
        <strain evidence="8 9">R28058</strain>
    </source>
</reference>
<dbReference type="GO" id="GO:0009425">
    <property type="term" value="C:bacterial-type flagellum basal body"/>
    <property type="evidence" value="ECO:0007669"/>
    <property type="project" value="InterPro"/>
</dbReference>
<name>A0A0C7QLE0_PARSO</name>
<dbReference type="AlphaFoldDB" id="A0A0C7QLE0"/>
<keyword evidence="4" id="KW-0145">Chemotaxis</keyword>
<evidence type="ECO:0000256" key="6">
    <source>
        <dbReference type="ARBA" id="ARBA00023136"/>
    </source>
</evidence>
<evidence type="ECO:0000313" key="9">
    <source>
        <dbReference type="Proteomes" id="UP000049127"/>
    </source>
</evidence>
<keyword evidence="8" id="KW-0966">Cell projection</keyword>
<dbReference type="GO" id="GO:0006935">
    <property type="term" value="P:chemotaxis"/>
    <property type="evidence" value="ECO:0007669"/>
    <property type="project" value="UniProtKB-KW"/>
</dbReference>
<dbReference type="RefSeq" id="WP_055336087.1">
    <property type="nucleotide sequence ID" value="NZ_CDNF01000014.1"/>
</dbReference>
<evidence type="ECO:0000256" key="2">
    <source>
        <dbReference type="ARBA" id="ARBA00009226"/>
    </source>
</evidence>
<dbReference type="InterPro" id="IPR051469">
    <property type="entry name" value="FliN/MopA/SpaO"/>
</dbReference>
<protein>
    <submittedName>
        <fullName evidence="8">Flagellar motor switch phosphatase FliN</fullName>
        <ecNumber evidence="8">3.-.-.-</ecNumber>
    </submittedName>
</protein>
<keyword evidence="8" id="KW-0969">Cilium</keyword>
<dbReference type="EMBL" id="CEKZ01000003">
    <property type="protein sequence ID" value="CEQ04326.1"/>
    <property type="molecule type" value="Genomic_DNA"/>
</dbReference>
<dbReference type="PRINTS" id="PR00956">
    <property type="entry name" value="FLGMOTORFLIN"/>
</dbReference>
<keyword evidence="8" id="KW-0378">Hydrolase</keyword>
<proteinExistence type="inferred from homology"/>
<dbReference type="GO" id="GO:0071973">
    <property type="term" value="P:bacterial-type flagellum-dependent cell motility"/>
    <property type="evidence" value="ECO:0007669"/>
    <property type="project" value="InterPro"/>
</dbReference>
<dbReference type="PANTHER" id="PTHR43484:SF1">
    <property type="entry name" value="FLAGELLAR MOTOR SWITCH PROTEIN FLIN"/>
    <property type="match status" value="1"/>
</dbReference>
<dbReference type="InterPro" id="IPR001543">
    <property type="entry name" value="FliN-like_C"/>
</dbReference>
<comment type="similarity">
    <text evidence="2">Belongs to the FliN/MopA/SpaO family.</text>
</comment>
<evidence type="ECO:0000313" key="8">
    <source>
        <dbReference type="EMBL" id="CEQ04326.1"/>
    </source>
</evidence>
<evidence type="ECO:0000256" key="4">
    <source>
        <dbReference type="ARBA" id="ARBA00022500"/>
    </source>
</evidence>
<feature type="domain" description="Flagellar motor switch protein FliN-like C-terminal" evidence="7">
    <location>
        <begin position="7"/>
        <end position="77"/>
    </location>
</feature>
<dbReference type="Gene3D" id="2.30.330.10">
    <property type="entry name" value="SpoA-like"/>
    <property type="match status" value="1"/>
</dbReference>
<dbReference type="PANTHER" id="PTHR43484">
    <property type="match status" value="1"/>
</dbReference>
<dbReference type="Proteomes" id="UP000049127">
    <property type="component" value="Unassembled WGS sequence"/>
</dbReference>
<accession>A0A0C7QLE0</accession>
<dbReference type="EC" id="3.-.-.-" evidence="8"/>
<evidence type="ECO:0000256" key="3">
    <source>
        <dbReference type="ARBA" id="ARBA00022475"/>
    </source>
</evidence>
<gene>
    <name evidence="8" type="primary">fliN_1</name>
    <name evidence="8" type="ORF">R28058_20591</name>
</gene>
<evidence type="ECO:0000256" key="1">
    <source>
        <dbReference type="ARBA" id="ARBA00004413"/>
    </source>
</evidence>
<keyword evidence="8" id="KW-0282">Flagellum</keyword>
<dbReference type="Pfam" id="PF01052">
    <property type="entry name" value="FliMN_C"/>
    <property type="match status" value="1"/>
</dbReference>
<organism evidence="8 9">
    <name type="scientific">Paraclostridium sordellii</name>
    <name type="common">Clostridium sordellii</name>
    <dbReference type="NCBI Taxonomy" id="1505"/>
    <lineage>
        <taxon>Bacteria</taxon>
        <taxon>Bacillati</taxon>
        <taxon>Bacillota</taxon>
        <taxon>Clostridia</taxon>
        <taxon>Peptostreptococcales</taxon>
        <taxon>Peptostreptococcaceae</taxon>
        <taxon>Paraclostridium</taxon>
    </lineage>
</organism>
<dbReference type="SUPFAM" id="SSF101801">
    <property type="entry name" value="Surface presentation of antigens (SPOA)"/>
    <property type="match status" value="1"/>
</dbReference>
<keyword evidence="3" id="KW-1003">Cell membrane</keyword>
<dbReference type="GO" id="GO:0003774">
    <property type="term" value="F:cytoskeletal motor activity"/>
    <property type="evidence" value="ECO:0007669"/>
    <property type="project" value="InterPro"/>
</dbReference>
<evidence type="ECO:0000256" key="5">
    <source>
        <dbReference type="ARBA" id="ARBA00022779"/>
    </source>
</evidence>
<keyword evidence="6" id="KW-0472">Membrane</keyword>